<sequence length="1513" mass="172840">MIGLAAQRKPNGSLIVVSPKDGIEFDIDEDLLNKNTVKLGSFCRIEVENNVPVSYSLVKKYGTGKIEAEVESDSVQINGITGILSSKLALFYKTKDFGEVACKDKVAGQIGTKHQLIISRLPENQRTGLYSRFVWQGVSDGIVEKVGKENAIEAKKTNKNSIPEEVNDEKDEEKAKVAKSGEKMPEKKHIFGFVVGKNQREQSRYVFCNLTYPGADGKVFCNKDNSVDVGDWVRLEFNKKEFSKYFPTNPKANTPTFSILTWRKIPDPRNYKVSQHGEVLEVRIKDYALPANHKSGDSIEDNYLGLVDDGNKMIRKGSETVDLVIRRRKPFRTSDGKWTVWFVKESRKSTSRSESPFSTERSSSNFQDSRTSRKKNKNQKKNEMKQNDRFLKEGSSQSKENGLAHGNNNNCAYPPGFFFGPPNINWQMGHPNPVGLIHAMGGAMSMGSVAAMPGYPGFVYPQAFMPPLAGCPPPFPKSERNQEAPRKPNTERVLKGEPVRKRAVVTSIKQNFGCKEKEKSQRAFLWLLDDHRQSVLLTSGEVVQERNNEKVKLFPGYFFDGVFQQDEEDRWECTRHMTRLGKLLEGSVHNGALEFQFVVNDYFPQSAERLNPETFHSFIGKIIDKENKLPKDCSSGVRIGIKLWNLPERGEWCWVVSKVFQSSKHVQLLMEFHQAWHKPGIRDVIRHESIKEFLLLQDLMDTKAENDEEHNKELIDNKDWKYAWVVVHDGDFIRMLVFPRVKGQGMNLMKKNVKEKSVYRKVKNMKANRLYRAKLNDVGDVVEMIDCEQHFYADKYGKIQFKIVSTDDLLLAKNVAVVEPIGVPECFGKLIFCYPDRPITKKKVLMQTTFRILDDKDAFSDNELVQTAGVCFINTGDPVEKLPNQNLEEVMESERTFSERKLENYKHNYFKNKLLVLHPKDEVFPMFKAFCRPQTPRVTRNRSLQKIIAKALIVSRVAKPHFQSIMDSEDDEWHTSYAMSSVPKKMFFVIIDKGISAMLENDRNVKLGSFYEVKYAFNGKATPENRAQHVITQYRPIKPLAQSHVDTDDRGLQHVIITTSAEYVGLVNAGNKRVAKLYNDTFGNFIDLFDLVRERNKYVEFEFKCTSSKADKFRSIFVPRRILAYHDLPEKIPDIRRIIGFVCSAPQRDGSTFVWSKYLVKNAYLDIQYCRPNENVVGCWVDASVDVSSNRVVDVVDVIRDVFDSRVCQGVPEVRASFTYHGFDDRKGCRVYYHDDFRHIFDYNHKVKYNPDAGWYRGWISNPDPESSDFWIVSSQQDVVFAEDLIRELSPEPISRNTTGLPYRPAGSVNEEIPIPGSPTSFRPVDRSIDARRETPRASSRAQTSSDSDGESLAPRELTNSSLADDVAPGRRRITATRSNNILLSSDCDSDDNLERRVSSSNHAQNHEPRISSQFPCSRSAENHGKFDRVRSRNDKLELKKESFDAPVDGADRSSNTVDASIKDNFESLRQKNSRICALVKSFTKDESVSFSMQVWSNEDYEELLSLVNSNDE</sequence>
<feature type="region of interest" description="Disordered" evidence="1">
    <location>
        <begin position="1292"/>
        <end position="1432"/>
    </location>
</feature>
<feature type="region of interest" description="Disordered" evidence="1">
    <location>
        <begin position="349"/>
        <end position="407"/>
    </location>
</feature>
<feature type="compositionally biased region" description="Basic and acidic residues" evidence="1">
    <location>
        <begin position="1324"/>
        <end position="1336"/>
    </location>
</feature>
<protein>
    <submittedName>
        <fullName evidence="2">Uncharacterized protein</fullName>
    </submittedName>
</protein>
<proteinExistence type="predicted"/>
<feature type="compositionally biased region" description="Polar residues" evidence="1">
    <location>
        <begin position="1337"/>
        <end position="1347"/>
    </location>
</feature>
<evidence type="ECO:0000256" key="1">
    <source>
        <dbReference type="SAM" id="MobiDB-lite"/>
    </source>
</evidence>
<evidence type="ECO:0000313" key="2">
    <source>
        <dbReference type="EMBL" id="ULT95701.1"/>
    </source>
</evidence>
<reference evidence="2 3" key="1">
    <citation type="submission" date="2022-05" db="EMBL/GenBank/DDBJ databases">
        <title>Chromosome-level reference genomes for two strains of Caenorhabditis briggsae: an improved platform for comparative genomics.</title>
        <authorList>
            <person name="Stevens L."/>
            <person name="Andersen E.C."/>
        </authorList>
    </citation>
    <scope>NUCLEOTIDE SEQUENCE [LARGE SCALE GENOMIC DNA]</scope>
    <source>
        <strain evidence="2">QX1410_ONT</strain>
        <tissue evidence="2">Whole-organism</tissue>
    </source>
</reference>
<dbReference type="EMBL" id="CP090894">
    <property type="protein sequence ID" value="ULT95701.1"/>
    <property type="molecule type" value="Genomic_DNA"/>
</dbReference>
<feature type="compositionally biased region" description="Basic and acidic residues" evidence="1">
    <location>
        <begin position="380"/>
        <end position="392"/>
    </location>
</feature>
<feature type="compositionally biased region" description="Basic and acidic residues" evidence="1">
    <location>
        <begin position="477"/>
        <end position="491"/>
    </location>
</feature>
<dbReference type="Pfam" id="PF03312">
    <property type="entry name" value="DUF272"/>
    <property type="match status" value="1"/>
</dbReference>
<feature type="compositionally biased region" description="Basic and acidic residues" evidence="1">
    <location>
        <begin position="1421"/>
        <end position="1432"/>
    </location>
</feature>
<feature type="compositionally biased region" description="Polar residues" evidence="1">
    <location>
        <begin position="394"/>
        <end position="407"/>
    </location>
</feature>
<gene>
    <name evidence="2" type="ORF">L3Y34_004410</name>
</gene>
<dbReference type="PANTHER" id="PTHR38607:SF2">
    <property type="entry name" value="DUF4210 DOMAIN-CONTAINING PROTEIN"/>
    <property type="match status" value="1"/>
</dbReference>
<evidence type="ECO:0000313" key="3">
    <source>
        <dbReference type="Proteomes" id="UP000827892"/>
    </source>
</evidence>
<organism evidence="2 3">
    <name type="scientific">Caenorhabditis briggsae</name>
    <dbReference type="NCBI Taxonomy" id="6238"/>
    <lineage>
        <taxon>Eukaryota</taxon>
        <taxon>Metazoa</taxon>
        <taxon>Ecdysozoa</taxon>
        <taxon>Nematoda</taxon>
        <taxon>Chromadorea</taxon>
        <taxon>Rhabditida</taxon>
        <taxon>Rhabditina</taxon>
        <taxon>Rhabditomorpha</taxon>
        <taxon>Rhabditoidea</taxon>
        <taxon>Rhabditidae</taxon>
        <taxon>Peloderinae</taxon>
        <taxon>Caenorhabditis</taxon>
    </lineage>
</organism>
<feature type="region of interest" description="Disordered" evidence="1">
    <location>
        <begin position="471"/>
        <end position="491"/>
    </location>
</feature>
<dbReference type="InterPro" id="IPR004987">
    <property type="entry name" value="DUF272"/>
</dbReference>
<feature type="compositionally biased region" description="Low complexity" evidence="1">
    <location>
        <begin position="352"/>
        <end position="364"/>
    </location>
</feature>
<name>A0AAE9ADR0_CAEBR</name>
<dbReference type="Proteomes" id="UP000827892">
    <property type="component" value="Chromosome IV"/>
</dbReference>
<accession>A0AAE9ADR0</accession>
<dbReference type="PANTHER" id="PTHR38607">
    <property type="entry name" value="PROTEIN CBG00180-RELATED"/>
    <property type="match status" value="1"/>
</dbReference>